<protein>
    <submittedName>
        <fullName evidence="2">Uncharacterized protein</fullName>
    </submittedName>
</protein>
<feature type="compositionally biased region" description="Polar residues" evidence="1">
    <location>
        <begin position="19"/>
        <end position="28"/>
    </location>
</feature>
<proteinExistence type="predicted"/>
<dbReference type="Proteomes" id="UP000011115">
    <property type="component" value="Unassembled WGS sequence"/>
</dbReference>
<dbReference type="PaxDb" id="4113-PGSC0003DMT400060371"/>
<sequence>MLVVELEGDDVDDPADATLPNTFSKKSPSPSLDLEGLTLLLRLAVMVVLVLPPNDMATVVSLLFNRRLFLPFYTGIQQMTRADISL</sequence>
<reference evidence="2" key="2">
    <citation type="submission" date="2015-06" db="UniProtKB">
        <authorList>
            <consortium name="EnsemblPlants"/>
        </authorList>
    </citation>
    <scope>IDENTIFICATION</scope>
    <source>
        <strain evidence="2">DM1-3 516 R44</strain>
    </source>
</reference>
<keyword evidence="3" id="KW-1185">Reference proteome</keyword>
<reference evidence="3" key="1">
    <citation type="journal article" date="2011" name="Nature">
        <title>Genome sequence and analysis of the tuber crop potato.</title>
        <authorList>
            <consortium name="The Potato Genome Sequencing Consortium"/>
        </authorList>
    </citation>
    <scope>NUCLEOTIDE SEQUENCE [LARGE SCALE GENOMIC DNA]</scope>
    <source>
        <strain evidence="3">cv. DM1-3 516 R44</strain>
    </source>
</reference>
<name>M1C5Q8_SOLTU</name>
<dbReference type="Gramene" id="PGSC0003DMT400060371">
    <property type="protein sequence ID" value="PGSC0003DMT400060371"/>
    <property type="gene ID" value="PGSC0003DMG401023481"/>
</dbReference>
<accession>M1C5Q8</accession>
<dbReference type="InParanoid" id="M1C5Q8"/>
<feature type="region of interest" description="Disordered" evidence="1">
    <location>
        <begin position="1"/>
        <end position="28"/>
    </location>
</feature>
<organism evidence="2 3">
    <name type="scientific">Solanum tuberosum</name>
    <name type="common">Potato</name>
    <dbReference type="NCBI Taxonomy" id="4113"/>
    <lineage>
        <taxon>Eukaryota</taxon>
        <taxon>Viridiplantae</taxon>
        <taxon>Streptophyta</taxon>
        <taxon>Embryophyta</taxon>
        <taxon>Tracheophyta</taxon>
        <taxon>Spermatophyta</taxon>
        <taxon>Magnoliopsida</taxon>
        <taxon>eudicotyledons</taxon>
        <taxon>Gunneridae</taxon>
        <taxon>Pentapetalae</taxon>
        <taxon>asterids</taxon>
        <taxon>lamiids</taxon>
        <taxon>Solanales</taxon>
        <taxon>Solanaceae</taxon>
        <taxon>Solanoideae</taxon>
        <taxon>Solaneae</taxon>
        <taxon>Solanum</taxon>
    </lineage>
</organism>
<evidence type="ECO:0000313" key="2">
    <source>
        <dbReference type="EnsemblPlants" id="PGSC0003DMT400060371"/>
    </source>
</evidence>
<dbReference type="EnsemblPlants" id="PGSC0003DMT400060371">
    <property type="protein sequence ID" value="PGSC0003DMT400060371"/>
    <property type="gene ID" value="PGSC0003DMG401023481"/>
</dbReference>
<dbReference type="HOGENOM" id="CLU_2502328_0_0_1"/>
<evidence type="ECO:0000256" key="1">
    <source>
        <dbReference type="SAM" id="MobiDB-lite"/>
    </source>
</evidence>
<evidence type="ECO:0000313" key="3">
    <source>
        <dbReference type="Proteomes" id="UP000011115"/>
    </source>
</evidence>
<feature type="compositionally biased region" description="Acidic residues" evidence="1">
    <location>
        <begin position="1"/>
        <end position="15"/>
    </location>
</feature>
<dbReference type="AlphaFoldDB" id="M1C5Q8"/>